<dbReference type="Proteomes" id="UP000249819">
    <property type="component" value="Unassembled WGS sequence"/>
</dbReference>
<dbReference type="Pfam" id="PF10990">
    <property type="entry name" value="DUF2809"/>
    <property type="match status" value="1"/>
</dbReference>
<evidence type="ECO:0000256" key="1">
    <source>
        <dbReference type="SAM" id="Phobius"/>
    </source>
</evidence>
<proteinExistence type="predicted"/>
<name>A0A327W2S2_9BACT</name>
<dbReference type="InterPro" id="IPR021257">
    <property type="entry name" value="DUF2809"/>
</dbReference>
<feature type="transmembrane region" description="Helical" evidence="1">
    <location>
        <begin position="39"/>
        <end position="57"/>
    </location>
</feature>
<accession>A0A327W2S2</accession>
<keyword evidence="1" id="KW-0812">Transmembrane</keyword>
<evidence type="ECO:0000313" key="3">
    <source>
        <dbReference type="Proteomes" id="UP000249819"/>
    </source>
</evidence>
<feature type="transmembrane region" description="Helical" evidence="1">
    <location>
        <begin position="9"/>
        <end position="27"/>
    </location>
</feature>
<keyword evidence="3" id="KW-1185">Reference proteome</keyword>
<organism evidence="2 3">
    <name type="scientific">Chitinophaga dinghuensis</name>
    <dbReference type="NCBI Taxonomy" id="1539050"/>
    <lineage>
        <taxon>Bacteria</taxon>
        <taxon>Pseudomonadati</taxon>
        <taxon>Bacteroidota</taxon>
        <taxon>Chitinophagia</taxon>
        <taxon>Chitinophagales</taxon>
        <taxon>Chitinophagaceae</taxon>
        <taxon>Chitinophaga</taxon>
    </lineage>
</organism>
<evidence type="ECO:0000313" key="2">
    <source>
        <dbReference type="EMBL" id="RAJ83581.1"/>
    </source>
</evidence>
<dbReference type="EMBL" id="QLMA01000003">
    <property type="protein sequence ID" value="RAJ83581.1"/>
    <property type="molecule type" value="Genomic_DNA"/>
</dbReference>
<keyword evidence="1" id="KW-1133">Transmembrane helix</keyword>
<sequence length="131" mass="14984">MSLKIKLRLFYLLLIPFTIWLGLSTRLPSWKNIPLMNPYAGDVLYATLIVFGLRLLALRPARWKISTASFVFCVLIELQQLYRADWIIRLRHTPPFGLILGFDFSWTDICCYALGVLIGHSISALGEKGLQ</sequence>
<gene>
    <name evidence="2" type="ORF">CLV59_103549</name>
</gene>
<reference evidence="2 3" key="1">
    <citation type="submission" date="2018-06" db="EMBL/GenBank/DDBJ databases">
        <title>Genomic Encyclopedia of Archaeal and Bacterial Type Strains, Phase II (KMG-II): from individual species to whole genera.</title>
        <authorList>
            <person name="Goeker M."/>
        </authorList>
    </citation>
    <scope>NUCLEOTIDE SEQUENCE [LARGE SCALE GENOMIC DNA]</scope>
    <source>
        <strain evidence="2 3">DSM 29821</strain>
    </source>
</reference>
<dbReference type="RefSeq" id="WP_170137718.1">
    <property type="nucleotide sequence ID" value="NZ_QLMA01000003.1"/>
</dbReference>
<protein>
    <submittedName>
        <fullName evidence="2">Uncharacterized protein DUF2809</fullName>
    </submittedName>
</protein>
<dbReference type="AlphaFoldDB" id="A0A327W2S2"/>
<comment type="caution">
    <text evidence="2">The sequence shown here is derived from an EMBL/GenBank/DDBJ whole genome shotgun (WGS) entry which is preliminary data.</text>
</comment>
<keyword evidence="1" id="KW-0472">Membrane</keyword>